<dbReference type="PANTHER" id="PTHR48228:SF5">
    <property type="entry name" value="ALPHA-METHYLACYL-COA RACEMASE"/>
    <property type="match status" value="1"/>
</dbReference>
<reference evidence="1 2" key="1">
    <citation type="submission" date="2018-11" db="EMBL/GenBank/DDBJ databases">
        <authorList>
            <person name="Li F."/>
        </authorList>
    </citation>
    <scope>NUCLEOTIDE SEQUENCE [LARGE SCALE GENOMIC DNA]</scope>
    <source>
        <strain evidence="1 2">Gsoil 097</strain>
    </source>
</reference>
<dbReference type="InterPro" id="IPR050509">
    <property type="entry name" value="CoA-transferase_III"/>
</dbReference>
<comment type="caution">
    <text evidence="1">The sequence shown here is derived from an EMBL/GenBank/DDBJ whole genome shotgun (WGS) entry which is preliminary data.</text>
</comment>
<keyword evidence="2" id="KW-1185">Reference proteome</keyword>
<dbReference type="Gene3D" id="3.40.50.10540">
    <property type="entry name" value="Crotonobetainyl-coa:carnitine coa-transferase, domain 1"/>
    <property type="match status" value="1"/>
</dbReference>
<proteinExistence type="predicted"/>
<dbReference type="PANTHER" id="PTHR48228">
    <property type="entry name" value="SUCCINYL-COA--D-CITRAMALATE COA-TRANSFERASE"/>
    <property type="match status" value="1"/>
</dbReference>
<dbReference type="GO" id="GO:0003824">
    <property type="term" value="F:catalytic activity"/>
    <property type="evidence" value="ECO:0007669"/>
    <property type="project" value="InterPro"/>
</dbReference>
<dbReference type="InterPro" id="IPR003673">
    <property type="entry name" value="CoA-Trfase_fam_III"/>
</dbReference>
<dbReference type="RefSeq" id="WP_123228806.1">
    <property type="nucleotide sequence ID" value="NZ_RJSE01000008.1"/>
</dbReference>
<accession>A0A3N0CCB5</accession>
<evidence type="ECO:0000313" key="1">
    <source>
        <dbReference type="EMBL" id="RNL61090.1"/>
    </source>
</evidence>
<dbReference type="AlphaFoldDB" id="A0A3N0CCB5"/>
<dbReference type="InterPro" id="IPR023606">
    <property type="entry name" value="CoA-Trfase_III_dom_1_sf"/>
</dbReference>
<evidence type="ECO:0008006" key="3">
    <source>
        <dbReference type="Google" id="ProtNLM"/>
    </source>
</evidence>
<protein>
    <recommendedName>
        <fullName evidence="3">CoA transferase</fullName>
    </recommendedName>
</protein>
<dbReference type="Pfam" id="PF02515">
    <property type="entry name" value="CoA_transf_3"/>
    <property type="match status" value="1"/>
</dbReference>
<name>A0A3N0CCB5_9ACTN</name>
<dbReference type="SUPFAM" id="SSF89796">
    <property type="entry name" value="CoA-transferase family III (CaiB/BaiF)"/>
    <property type="match status" value="2"/>
</dbReference>
<organism evidence="1 2">
    <name type="scientific">Nocardioides marmoriginsengisoli</name>
    <dbReference type="NCBI Taxonomy" id="661483"/>
    <lineage>
        <taxon>Bacteria</taxon>
        <taxon>Bacillati</taxon>
        <taxon>Actinomycetota</taxon>
        <taxon>Actinomycetes</taxon>
        <taxon>Propionibacteriales</taxon>
        <taxon>Nocardioidaceae</taxon>
        <taxon>Nocardioides</taxon>
    </lineage>
</organism>
<dbReference type="EMBL" id="RJSE01000008">
    <property type="protein sequence ID" value="RNL61090.1"/>
    <property type="molecule type" value="Genomic_DNA"/>
</dbReference>
<gene>
    <name evidence="1" type="ORF">EFK50_17065</name>
</gene>
<sequence>MPPPGDLADWARSGAMALTGRPDGPPLVPAARPASIVREQLAALGLRIPGLLGERAAYAGLTRRGPWSCGGAMRILPAQDGHVALSLARPDDVALIPALVESDAADDPWAAIGSWAAGARALEIEQRMELLGLPGGAVRHGPGTRPAVLTSVHGTRSPGERPLVVDLTSLWAGPLCAHLLGRTGARVVKVESRTRPDGARSGPPDFFALLHDGHEQRTLDLAEEHDLEQLHALIREADLVLEASRPRALRHLGVVAEDVVAAGTSWLSITACGRASDAVGFGDDVAARAGLVVPDGDDLLPVGDAIADPVVGVRAAAEAVAALASPEAVLLDVSMVEVVAETRAPAPEHAVTRAGGRWWVEHAEGRDPVTDPERR</sequence>
<evidence type="ECO:0000313" key="2">
    <source>
        <dbReference type="Proteomes" id="UP000267128"/>
    </source>
</evidence>
<dbReference type="OrthoDB" id="4909260at2"/>
<dbReference type="Proteomes" id="UP000267128">
    <property type="component" value="Unassembled WGS sequence"/>
</dbReference>